<dbReference type="Pfam" id="PF01242">
    <property type="entry name" value="PTPS"/>
    <property type="match status" value="1"/>
</dbReference>
<dbReference type="Gene3D" id="3.30.479.10">
    <property type="entry name" value="6-pyruvoyl tetrahydropterin synthase/QueD"/>
    <property type="match status" value="2"/>
</dbReference>
<evidence type="ECO:0000256" key="3">
    <source>
        <dbReference type="ARBA" id="ARBA00012982"/>
    </source>
</evidence>
<evidence type="ECO:0000256" key="2">
    <source>
        <dbReference type="ARBA" id="ARBA00008900"/>
    </source>
</evidence>
<organism evidence="7 8">
    <name type="scientific">Halomonas campaniensis</name>
    <dbReference type="NCBI Taxonomy" id="213554"/>
    <lineage>
        <taxon>Bacteria</taxon>
        <taxon>Pseudomonadati</taxon>
        <taxon>Pseudomonadota</taxon>
        <taxon>Gammaproteobacteria</taxon>
        <taxon>Oceanospirillales</taxon>
        <taxon>Halomonadaceae</taxon>
        <taxon>Halomonas</taxon>
    </lineage>
</organism>
<dbReference type="EMBL" id="JPUA01000026">
    <property type="protein sequence ID" value="OWV30043.1"/>
    <property type="molecule type" value="Genomic_DNA"/>
</dbReference>
<evidence type="ECO:0000256" key="6">
    <source>
        <dbReference type="ARBA" id="ARBA00048807"/>
    </source>
</evidence>
<evidence type="ECO:0000256" key="1">
    <source>
        <dbReference type="ARBA" id="ARBA00005061"/>
    </source>
</evidence>
<evidence type="ECO:0000313" key="8">
    <source>
        <dbReference type="Proteomes" id="UP000197334"/>
    </source>
</evidence>
<dbReference type="Proteomes" id="UP000197334">
    <property type="component" value="Unassembled WGS sequence"/>
</dbReference>
<name>A0A246S0V2_9GAMM</name>
<comment type="caution">
    <text evidence="7">The sequence shown here is derived from an EMBL/GenBank/DDBJ whole genome shotgun (WGS) entry which is preliminary data.</text>
</comment>
<evidence type="ECO:0000256" key="4">
    <source>
        <dbReference type="ARBA" id="ARBA00018141"/>
    </source>
</evidence>
<dbReference type="AlphaFoldDB" id="A0A246S0V2"/>
<evidence type="ECO:0000256" key="5">
    <source>
        <dbReference type="ARBA" id="ARBA00031449"/>
    </source>
</evidence>
<dbReference type="GO" id="GO:0070497">
    <property type="term" value="F:6-carboxytetrahydropterin synthase activity"/>
    <property type="evidence" value="ECO:0007669"/>
    <property type="project" value="UniProtKB-EC"/>
</dbReference>
<gene>
    <name evidence="7" type="ORF">JI62_09970</name>
</gene>
<comment type="pathway">
    <text evidence="1">Purine metabolism; 7-cyano-7-deazaguanine biosynthesis.</text>
</comment>
<proteinExistence type="inferred from homology"/>
<sequence>MSLFVQQLTHIDVSLWCSQRGLVGCSWQVDAVLDGELGEDGMLFDFGEVKPWIKRTLDGGLDHTLLVPTQAPGITVTECPEGLCVRTTTPYPMEVRGPKEAFSLLPWQAIEPDTVAEHLSQQLTEQRPKNVHQVTLTLSDEAIEGAAYGYTHGLKRHLGNCQRIAHGHRSRLHIFQQGVRQPKLEKQWAAWLDNRYLLEEADITSRDNDFLTCGYRAAQGDFSITLPQSLCAVLPGPTTVENIAAWLAKEVATQSGVATRIQAFEGINKGAIAMFTPSATPSRL</sequence>
<dbReference type="OrthoDB" id="5820615at2"/>
<accession>A0A246S0V2</accession>
<dbReference type="SUPFAM" id="SSF55620">
    <property type="entry name" value="Tetrahydrobiopterin biosynthesis enzymes-like"/>
    <property type="match status" value="2"/>
</dbReference>
<dbReference type="InterPro" id="IPR038418">
    <property type="entry name" value="6-PTP_synth/QueD_sf"/>
</dbReference>
<dbReference type="RefSeq" id="WP_088700029.1">
    <property type="nucleotide sequence ID" value="NZ_JPUA01000026.1"/>
</dbReference>
<keyword evidence="8" id="KW-1185">Reference proteome</keyword>
<reference evidence="7 8" key="1">
    <citation type="submission" date="2014-08" db="EMBL/GenBank/DDBJ databases">
        <title>Draft genome sequence of a novel L-asparaginase producing marine bacterium, Halomonas campaniensis.</title>
        <authorList>
            <person name="Sundarakrishnan B."/>
            <person name="Moushumi Priya A."/>
            <person name="Raman G."/>
            <person name="Sakthivel N."/>
            <person name="Park S."/>
            <person name="Jayachandran S."/>
        </authorList>
    </citation>
    <scope>NUCLEOTIDE SEQUENCE [LARGE SCALE GENOMIC DNA]</scope>
    <source>
        <strain evidence="7 8">SK03</strain>
    </source>
</reference>
<dbReference type="InterPro" id="IPR007115">
    <property type="entry name" value="6-PTP_synth/QueD"/>
</dbReference>
<dbReference type="UniPathway" id="UPA00391"/>
<evidence type="ECO:0000313" key="7">
    <source>
        <dbReference type="EMBL" id="OWV30043.1"/>
    </source>
</evidence>
<comment type="similarity">
    <text evidence="2">Belongs to the PTPS family. QueD subfamily.</text>
</comment>
<protein>
    <recommendedName>
        <fullName evidence="4">6-carboxy-5,6,7,8-tetrahydropterin synthase</fullName>
        <ecNumber evidence="3">4.1.2.50</ecNumber>
    </recommendedName>
    <alternativeName>
        <fullName evidence="5">Queuosine biosynthesis protein QueD</fullName>
    </alternativeName>
</protein>
<comment type="catalytic activity">
    <reaction evidence="6">
        <text>7,8-dihydroneopterin 3'-triphosphate + H2O = 6-carboxy-5,6,7,8-tetrahydropterin + triphosphate + acetaldehyde + 2 H(+)</text>
        <dbReference type="Rhea" id="RHEA:27966"/>
        <dbReference type="ChEBI" id="CHEBI:15343"/>
        <dbReference type="ChEBI" id="CHEBI:15377"/>
        <dbReference type="ChEBI" id="CHEBI:15378"/>
        <dbReference type="ChEBI" id="CHEBI:18036"/>
        <dbReference type="ChEBI" id="CHEBI:58462"/>
        <dbReference type="ChEBI" id="CHEBI:61032"/>
        <dbReference type="EC" id="4.1.2.50"/>
    </reaction>
</comment>
<dbReference type="EC" id="4.1.2.50" evidence="3"/>